<evidence type="ECO:0000313" key="5">
    <source>
        <dbReference type="EMBL" id="MBD7907899.1"/>
    </source>
</evidence>
<sequence length="201" mass="21403">MNVFMNKQGVGDVLMVQLTTERPEQTEIESKGDVTLIKASQNGEAVAFNIFNATQYIGEHADGSIDLTPELVAKIQEVLEKNNVSLELNVDFSPKFVVGHVVSKEKHPNADKLNICTVDVGSETLQIVCGAPNVESDQKVVVAKVGAVMPSGMVIRDAELRGVPSSGMICSAKELALPDAPEEKGILVLAADSEVGSPFTN</sequence>
<dbReference type="InterPro" id="IPR033714">
    <property type="entry name" value="tRNA_bind_bactPheRS"/>
</dbReference>
<evidence type="ECO:0000259" key="4">
    <source>
        <dbReference type="PROSITE" id="PS50886"/>
    </source>
</evidence>
<dbReference type="InterPro" id="IPR002547">
    <property type="entry name" value="tRNA-bd_dom"/>
</dbReference>
<dbReference type="InterPro" id="IPR037154">
    <property type="entry name" value="YtpR-like_sf"/>
</dbReference>
<dbReference type="Pfam" id="PF01588">
    <property type="entry name" value="tRNA_bind"/>
    <property type="match status" value="1"/>
</dbReference>
<evidence type="ECO:0000256" key="2">
    <source>
        <dbReference type="ARBA" id="ARBA00022884"/>
    </source>
</evidence>
<dbReference type="RefSeq" id="WP_191689050.1">
    <property type="nucleotide sequence ID" value="NZ_JACSQY010000003.1"/>
</dbReference>
<dbReference type="Pfam" id="PF14794">
    <property type="entry name" value="DUF4479"/>
    <property type="match status" value="1"/>
</dbReference>
<proteinExistence type="predicted"/>
<accession>A0ABR8PIH2</accession>
<dbReference type="Proteomes" id="UP000659496">
    <property type="component" value="Unassembled WGS sequence"/>
</dbReference>
<dbReference type="InterPro" id="IPR027855">
    <property type="entry name" value="DUF4479"/>
</dbReference>
<dbReference type="PROSITE" id="PS50886">
    <property type="entry name" value="TRBD"/>
    <property type="match status" value="1"/>
</dbReference>
<keyword evidence="6" id="KW-1185">Reference proteome</keyword>
<dbReference type="Gene3D" id="2.40.50.140">
    <property type="entry name" value="Nucleic acid-binding proteins"/>
    <property type="match status" value="1"/>
</dbReference>
<keyword evidence="1 3" id="KW-0820">tRNA-binding</keyword>
<evidence type="ECO:0000256" key="1">
    <source>
        <dbReference type="ARBA" id="ARBA00022555"/>
    </source>
</evidence>
<protein>
    <submittedName>
        <fullName evidence="5">DUF4479 domain-containing protein</fullName>
    </submittedName>
</protein>
<evidence type="ECO:0000313" key="6">
    <source>
        <dbReference type="Proteomes" id="UP000659496"/>
    </source>
</evidence>
<keyword evidence="2 3" id="KW-0694">RNA-binding</keyword>
<feature type="domain" description="TRNA-binding" evidence="4">
    <location>
        <begin position="90"/>
        <end position="200"/>
    </location>
</feature>
<name>A0ABR8PIH2_9BACL</name>
<organism evidence="5 6">
    <name type="scientific">Sporosarcina gallistercoris</name>
    <dbReference type="NCBI Taxonomy" id="2762245"/>
    <lineage>
        <taxon>Bacteria</taxon>
        <taxon>Bacillati</taxon>
        <taxon>Bacillota</taxon>
        <taxon>Bacilli</taxon>
        <taxon>Bacillales</taxon>
        <taxon>Caryophanaceae</taxon>
        <taxon>Sporosarcina</taxon>
    </lineage>
</organism>
<evidence type="ECO:0000256" key="3">
    <source>
        <dbReference type="PROSITE-ProRule" id="PRU00209"/>
    </source>
</evidence>
<comment type="caution">
    <text evidence="5">The sequence shown here is derived from an EMBL/GenBank/DDBJ whole genome shotgun (WGS) entry which is preliminary data.</text>
</comment>
<dbReference type="NCBIfam" id="NF045760">
    <property type="entry name" value="YtpR"/>
    <property type="match status" value="1"/>
</dbReference>
<dbReference type="InterPro" id="IPR012340">
    <property type="entry name" value="NA-bd_OB-fold"/>
</dbReference>
<reference evidence="5 6" key="1">
    <citation type="submission" date="2020-08" db="EMBL/GenBank/DDBJ databases">
        <title>A Genomic Blueprint of the Chicken Gut Microbiome.</title>
        <authorList>
            <person name="Gilroy R."/>
            <person name="Ravi A."/>
            <person name="Getino M."/>
            <person name="Pursley I."/>
            <person name="Horton D.L."/>
            <person name="Alikhan N.-F."/>
            <person name="Baker D."/>
            <person name="Gharbi K."/>
            <person name="Hall N."/>
            <person name="Watson M."/>
            <person name="Adriaenssens E.M."/>
            <person name="Foster-Nyarko E."/>
            <person name="Jarju S."/>
            <person name="Secka A."/>
            <person name="Antonio M."/>
            <person name="Oren A."/>
            <person name="Chaudhuri R."/>
            <person name="La Ragione R.M."/>
            <person name="Hildebrand F."/>
            <person name="Pallen M.J."/>
        </authorList>
    </citation>
    <scope>NUCLEOTIDE SEQUENCE [LARGE SCALE GENOMIC DNA]</scope>
    <source>
        <strain evidence="5 6">Sa3CUA8</strain>
    </source>
</reference>
<dbReference type="SUPFAM" id="SSF50249">
    <property type="entry name" value="Nucleic acid-binding proteins"/>
    <property type="match status" value="1"/>
</dbReference>
<gene>
    <name evidence="5" type="ORF">H9659_06120</name>
</gene>
<dbReference type="Gene3D" id="3.30.1940.10">
    <property type="entry name" value="YtpR-like"/>
    <property type="match status" value="1"/>
</dbReference>
<dbReference type="EMBL" id="JACSQY010000003">
    <property type="protein sequence ID" value="MBD7907899.1"/>
    <property type="molecule type" value="Genomic_DNA"/>
</dbReference>
<dbReference type="CDD" id="cd02796">
    <property type="entry name" value="tRNA_bind_bactPheRS"/>
    <property type="match status" value="1"/>
</dbReference>